<feature type="transmembrane region" description="Helical" evidence="10">
    <location>
        <begin position="310"/>
        <end position="332"/>
    </location>
</feature>
<keyword evidence="8 10" id="KW-0472">Membrane</keyword>
<gene>
    <name evidence="13" type="primary">GPI10</name>
    <name evidence="13" type="ORF">EHS24_000615</name>
</gene>
<keyword evidence="5 10" id="KW-0812">Transmembrane</keyword>
<dbReference type="RefSeq" id="XP_028480296.1">
    <property type="nucleotide sequence ID" value="XM_028616439.1"/>
</dbReference>
<dbReference type="Proteomes" id="UP000279236">
    <property type="component" value="Unassembled WGS sequence"/>
</dbReference>
<accession>A0A427YAI2</accession>
<dbReference type="EMBL" id="RSCE01000001">
    <property type="protein sequence ID" value="RSH88088.1"/>
    <property type="molecule type" value="Genomic_DNA"/>
</dbReference>
<comment type="caution">
    <text evidence="10">Lacks conserved residue(s) required for the propagation of feature annotation.</text>
</comment>
<comment type="caution">
    <text evidence="13">The sequence shown here is derived from an EMBL/GenBank/DDBJ whole genome shotgun (WGS) entry which is preliminary data.</text>
</comment>
<dbReference type="STRING" id="105984.A0A427YAI2"/>
<evidence type="ECO:0000256" key="12">
    <source>
        <dbReference type="SAM" id="SignalP"/>
    </source>
</evidence>
<keyword evidence="6 10" id="KW-0256">Endoplasmic reticulum</keyword>
<feature type="chain" id="PRO_5019382164" description="Mannosyltransferase" evidence="12">
    <location>
        <begin position="18"/>
        <end position="612"/>
    </location>
</feature>
<keyword evidence="12" id="KW-0732">Signal</keyword>
<evidence type="ECO:0000256" key="4">
    <source>
        <dbReference type="ARBA" id="ARBA00022679"/>
    </source>
</evidence>
<dbReference type="InterPro" id="IPR005599">
    <property type="entry name" value="GPI_mannosylTrfase"/>
</dbReference>
<name>A0A427YAI2_9TREE</name>
<organism evidence="13 14">
    <name type="scientific">Apiotrichum porosum</name>
    <dbReference type="NCBI Taxonomy" id="105984"/>
    <lineage>
        <taxon>Eukaryota</taxon>
        <taxon>Fungi</taxon>
        <taxon>Dikarya</taxon>
        <taxon>Basidiomycota</taxon>
        <taxon>Agaricomycotina</taxon>
        <taxon>Tremellomycetes</taxon>
        <taxon>Trichosporonales</taxon>
        <taxon>Trichosporonaceae</taxon>
        <taxon>Apiotrichum</taxon>
    </lineage>
</organism>
<dbReference type="OrthoDB" id="416834at2759"/>
<evidence type="ECO:0000256" key="5">
    <source>
        <dbReference type="ARBA" id="ARBA00022692"/>
    </source>
</evidence>
<keyword evidence="7 10" id="KW-1133">Transmembrane helix</keyword>
<feature type="transmembrane region" description="Helical" evidence="10">
    <location>
        <begin position="437"/>
        <end position="458"/>
    </location>
</feature>
<dbReference type="GO" id="GO:0000026">
    <property type="term" value="F:alpha-1,2-mannosyltransferase activity"/>
    <property type="evidence" value="ECO:0007669"/>
    <property type="project" value="TreeGrafter"/>
</dbReference>
<evidence type="ECO:0000256" key="6">
    <source>
        <dbReference type="ARBA" id="ARBA00022824"/>
    </source>
</evidence>
<keyword evidence="3 10" id="KW-0328">Glycosyltransferase</keyword>
<dbReference type="PANTHER" id="PTHR22760">
    <property type="entry name" value="GLYCOSYLTRANSFERASE"/>
    <property type="match status" value="1"/>
</dbReference>
<dbReference type="GO" id="GO:0006506">
    <property type="term" value="P:GPI anchor biosynthetic process"/>
    <property type="evidence" value="ECO:0007669"/>
    <property type="project" value="TreeGrafter"/>
</dbReference>
<dbReference type="PANTHER" id="PTHR22760:SF4">
    <property type="entry name" value="GPI MANNOSYLTRANSFERASE 3"/>
    <property type="match status" value="1"/>
</dbReference>
<evidence type="ECO:0000313" key="13">
    <source>
        <dbReference type="EMBL" id="RSH88088.1"/>
    </source>
</evidence>
<dbReference type="GO" id="GO:0005789">
    <property type="term" value="C:endoplasmic reticulum membrane"/>
    <property type="evidence" value="ECO:0007669"/>
    <property type="project" value="UniProtKB-SubCell"/>
</dbReference>
<evidence type="ECO:0000256" key="8">
    <source>
        <dbReference type="ARBA" id="ARBA00023136"/>
    </source>
</evidence>
<evidence type="ECO:0000256" key="1">
    <source>
        <dbReference type="ARBA" id="ARBA00004477"/>
    </source>
</evidence>
<comment type="subcellular location">
    <subcellularLocation>
        <location evidence="1 10">Endoplasmic reticulum membrane</location>
        <topology evidence="1 10">Multi-pass membrane protein</topology>
    </subcellularLocation>
</comment>
<feature type="region of interest" description="Disordered" evidence="11">
    <location>
        <begin position="180"/>
        <end position="206"/>
    </location>
</feature>
<feature type="transmembrane region" description="Helical" evidence="10">
    <location>
        <begin position="277"/>
        <end position="298"/>
    </location>
</feature>
<sequence>MLSKALVLACIVRSATLFLPHTFFQPDEFYQAFEPAYTCVFGGGYLTWEWRDLPVPLDAPPNNWWTSTIVGGRLRGWIWPGVFMLVYRLVRSVGWEETDLIALAPRAVGVVIAALTDYYTYILAAKVLGPGAAPAALFLSLTSLFNGHLLLRALSTSPETLLTTVALCYYPLPARSVVDPRPGNSSATASPDGGRGRPSKPIPVSNDGKEALNYVALDTVERCDKISVPKDNLILAAALAALSLSIRPTMLVFWAYIHLEQSLHTWRTRGISGLTGLSLGTLTGGVTVLLVATAIDWVMVGRLTLPLVTFFYQNVVLNIASFYGGTGILYHVVQSLPILMFPVWYWWGHGFAAALCPSLSSVETTAPLRTLARAITFSIALLSLSPHSEWRFLHPLLPQLLLFVIPPLIRQYTPDMAAGRRFTQAARQYCRLPRRPFYLILLSPIIPYLYLNIFHGAGQVSAINALRRGEFGTTEKVVALMPCHSTPWASHLGQVDGWFLSCEPPLAGIDPSQHRTEQDQFYASPVSYILDVFPTRPLPSSSSAETDSLLPSHIILFGCLLDVTQAVGQEMFSVRQSLASRGYHEARHFWNGFDIAQDEEKRRGGVRVWVRN</sequence>
<keyword evidence="14" id="KW-1185">Reference proteome</keyword>
<dbReference type="GeneID" id="39585158"/>
<proteinExistence type="inferred from homology"/>
<dbReference type="Pfam" id="PF03901">
    <property type="entry name" value="Glyco_transf_22"/>
    <property type="match status" value="2"/>
</dbReference>
<dbReference type="AlphaFoldDB" id="A0A427YAI2"/>
<reference evidence="13 14" key="1">
    <citation type="submission" date="2018-11" db="EMBL/GenBank/DDBJ databases">
        <title>Genome sequence of Apiotrichum porosum DSM 27194.</title>
        <authorList>
            <person name="Aliyu H."/>
            <person name="Gorte O."/>
            <person name="Ochsenreither K."/>
        </authorList>
    </citation>
    <scope>NUCLEOTIDE SEQUENCE [LARGE SCALE GENOMIC DNA]</scope>
    <source>
        <strain evidence="13 14">DSM 27194</strain>
    </source>
</reference>
<dbReference type="EC" id="2.4.1.-" evidence="10"/>
<feature type="signal peptide" evidence="12">
    <location>
        <begin position="1"/>
        <end position="17"/>
    </location>
</feature>
<protein>
    <recommendedName>
        <fullName evidence="10">Mannosyltransferase</fullName>
        <ecNumber evidence="10">2.4.1.-</ecNumber>
    </recommendedName>
</protein>
<evidence type="ECO:0000256" key="3">
    <source>
        <dbReference type="ARBA" id="ARBA00022676"/>
    </source>
</evidence>
<evidence type="ECO:0000256" key="11">
    <source>
        <dbReference type="SAM" id="MobiDB-lite"/>
    </source>
</evidence>
<comment type="similarity">
    <text evidence="2">Belongs to the glycosyltransferase 22 family. PIGB subfamily.</text>
</comment>
<comment type="function">
    <text evidence="9">Mannosyltransferase involved in glycosylphosphatidylinositol-anchor biosynthesis. Transfers the third mannose to Man2-GlcN-acyl-PI during GPI precursor assembly.</text>
</comment>
<feature type="transmembrane region" description="Helical" evidence="10">
    <location>
        <begin position="233"/>
        <end position="257"/>
    </location>
</feature>
<evidence type="ECO:0000256" key="9">
    <source>
        <dbReference type="ARBA" id="ARBA00024708"/>
    </source>
</evidence>
<evidence type="ECO:0000256" key="2">
    <source>
        <dbReference type="ARBA" id="ARBA00006065"/>
    </source>
</evidence>
<evidence type="ECO:0000313" key="14">
    <source>
        <dbReference type="Proteomes" id="UP000279236"/>
    </source>
</evidence>
<keyword evidence="4" id="KW-0808">Transferase</keyword>
<evidence type="ECO:0000256" key="7">
    <source>
        <dbReference type="ARBA" id="ARBA00022989"/>
    </source>
</evidence>
<evidence type="ECO:0000256" key="10">
    <source>
        <dbReference type="RuleBase" id="RU363075"/>
    </source>
</evidence>